<evidence type="ECO:0000256" key="1">
    <source>
        <dbReference type="ARBA" id="ARBA00022490"/>
    </source>
</evidence>
<dbReference type="Pfam" id="PF08541">
    <property type="entry name" value="ACP_syn_III_C"/>
    <property type="match status" value="1"/>
</dbReference>
<evidence type="ECO:0000256" key="3">
    <source>
        <dbReference type="ARBA" id="ARBA00023315"/>
    </source>
</evidence>
<dbReference type="Pfam" id="PF08545">
    <property type="entry name" value="ACP_syn_III"/>
    <property type="match status" value="1"/>
</dbReference>
<dbReference type="EMBL" id="JAPHNL010000190">
    <property type="protein sequence ID" value="MCX3061383.1"/>
    <property type="molecule type" value="Genomic_DNA"/>
</dbReference>
<dbReference type="InterPro" id="IPR013747">
    <property type="entry name" value="ACP_syn_III_C"/>
</dbReference>
<keyword evidence="1" id="KW-0963">Cytoplasm</keyword>
<evidence type="ECO:0000259" key="5">
    <source>
        <dbReference type="Pfam" id="PF08545"/>
    </source>
</evidence>
<dbReference type="Gene3D" id="3.40.47.10">
    <property type="match status" value="2"/>
</dbReference>
<organism evidence="6 7">
    <name type="scientific">Streptomyces beihaiensis</name>
    <dbReference type="NCBI Taxonomy" id="2984495"/>
    <lineage>
        <taxon>Bacteria</taxon>
        <taxon>Bacillati</taxon>
        <taxon>Actinomycetota</taxon>
        <taxon>Actinomycetes</taxon>
        <taxon>Kitasatosporales</taxon>
        <taxon>Streptomycetaceae</taxon>
        <taxon>Streptomyces</taxon>
    </lineage>
</organism>
<dbReference type="RefSeq" id="WP_266600696.1">
    <property type="nucleotide sequence ID" value="NZ_JAPHNL010000190.1"/>
</dbReference>
<dbReference type="InterPro" id="IPR016039">
    <property type="entry name" value="Thiolase-like"/>
</dbReference>
<feature type="domain" description="Beta-ketoacyl-[acyl-carrier-protein] synthase III N-terminal" evidence="5">
    <location>
        <begin position="117"/>
        <end position="186"/>
    </location>
</feature>
<evidence type="ECO:0000313" key="6">
    <source>
        <dbReference type="EMBL" id="MCX3061383.1"/>
    </source>
</evidence>
<keyword evidence="7" id="KW-1185">Reference proteome</keyword>
<name>A0ABT3TWF4_9ACTN</name>
<protein>
    <submittedName>
        <fullName evidence="6">3-oxoacyl-ACP synthase III family protein</fullName>
    </submittedName>
</protein>
<evidence type="ECO:0000256" key="2">
    <source>
        <dbReference type="ARBA" id="ARBA00022679"/>
    </source>
</evidence>
<dbReference type="PANTHER" id="PTHR34069:SF2">
    <property type="entry name" value="BETA-KETOACYL-[ACYL-CARRIER-PROTEIN] SYNTHASE III"/>
    <property type="match status" value="1"/>
</dbReference>
<gene>
    <name evidence="6" type="ORF">OFY01_16780</name>
</gene>
<dbReference type="InterPro" id="IPR013751">
    <property type="entry name" value="ACP_syn_III_N"/>
</dbReference>
<sequence>MTATPFYIAGTGAALPGQPVDNAALGKAFGISEEWIDLFVGTRTRHFAWDLATGEPTHTLSDLAAEAAAHALAAAGLDAQDLDFAILTTATPDQLLPSTVNDVADRLGIDHLATYQLQAGCVGAVQALDVSRSLLAAGHRAGLVLAGDVTARFMDARRNAVSLPTEELVNYVLFGDGAGAAVVTDEALDDAVRVCGLIHRFVGLGRAPGQIVDWNGPVRRAPHRQMLREDYKAIEDHVPAMAAEILWELLDTTGWSREDVQFLLPPQLSGRMTARITAHLGVPEMREVSCVADTGNTGNALPLLQLDRLVPHLAHGERAVTITVESSKWIKGGLALEKAVPSGLAAAGDAEGEPSP</sequence>
<reference evidence="6" key="1">
    <citation type="submission" date="2022-10" db="EMBL/GenBank/DDBJ databases">
        <title>Streptomyces beihaiensis sp. nov., a chitin degrading actinobacterium, isolated from shrimp pond soil.</title>
        <authorList>
            <person name="Xie J."/>
            <person name="Shen N."/>
        </authorList>
    </citation>
    <scope>NUCLEOTIDE SEQUENCE</scope>
    <source>
        <strain evidence="6">GXMU-J5</strain>
    </source>
</reference>
<dbReference type="Proteomes" id="UP001163064">
    <property type="component" value="Unassembled WGS sequence"/>
</dbReference>
<evidence type="ECO:0000259" key="4">
    <source>
        <dbReference type="Pfam" id="PF08541"/>
    </source>
</evidence>
<comment type="caution">
    <text evidence="6">The sequence shown here is derived from an EMBL/GenBank/DDBJ whole genome shotgun (WGS) entry which is preliminary data.</text>
</comment>
<dbReference type="SUPFAM" id="SSF53901">
    <property type="entry name" value="Thiolase-like"/>
    <property type="match status" value="2"/>
</dbReference>
<proteinExistence type="predicted"/>
<keyword evidence="3" id="KW-0012">Acyltransferase</keyword>
<feature type="domain" description="Beta-ketoacyl-[acyl-carrier-protein] synthase III C-terminal" evidence="4">
    <location>
        <begin position="250"/>
        <end position="322"/>
    </location>
</feature>
<dbReference type="PANTHER" id="PTHR34069">
    <property type="entry name" value="3-OXOACYL-[ACYL-CARRIER-PROTEIN] SYNTHASE 3"/>
    <property type="match status" value="1"/>
</dbReference>
<keyword evidence="2" id="KW-0808">Transferase</keyword>
<evidence type="ECO:0000313" key="7">
    <source>
        <dbReference type="Proteomes" id="UP001163064"/>
    </source>
</evidence>
<accession>A0ABT3TWF4</accession>